<dbReference type="STRING" id="765257.A0A0D0A5H3"/>
<evidence type="ECO:0000313" key="3">
    <source>
        <dbReference type="Proteomes" id="UP000054018"/>
    </source>
</evidence>
<protein>
    <recommendedName>
        <fullName evidence="1">Retrovirus-related Pol polyprotein from transposon TNT 1-94-like beta-barrel domain-containing protein</fullName>
    </recommendedName>
</protein>
<organism evidence="2 3">
    <name type="scientific">Pisolithus microcarpus 441</name>
    <dbReference type="NCBI Taxonomy" id="765257"/>
    <lineage>
        <taxon>Eukaryota</taxon>
        <taxon>Fungi</taxon>
        <taxon>Dikarya</taxon>
        <taxon>Basidiomycota</taxon>
        <taxon>Agaricomycotina</taxon>
        <taxon>Agaricomycetes</taxon>
        <taxon>Agaricomycetidae</taxon>
        <taxon>Boletales</taxon>
        <taxon>Sclerodermatineae</taxon>
        <taxon>Pisolithaceae</taxon>
        <taxon>Pisolithus</taxon>
    </lineage>
</organism>
<evidence type="ECO:0000313" key="2">
    <source>
        <dbReference type="EMBL" id="KIK29647.1"/>
    </source>
</evidence>
<dbReference type="OrthoDB" id="3246330at2759"/>
<name>A0A0D0A5H3_9AGAM</name>
<gene>
    <name evidence="2" type="ORF">PISMIDRAFT_89232</name>
</gene>
<dbReference type="Pfam" id="PF22936">
    <property type="entry name" value="Pol_BBD"/>
    <property type="match status" value="1"/>
</dbReference>
<evidence type="ECO:0000259" key="1">
    <source>
        <dbReference type="Pfam" id="PF22936"/>
    </source>
</evidence>
<reference evidence="2 3" key="1">
    <citation type="submission" date="2014-04" db="EMBL/GenBank/DDBJ databases">
        <authorList>
            <consortium name="DOE Joint Genome Institute"/>
            <person name="Kuo A."/>
            <person name="Kohler A."/>
            <person name="Costa M.D."/>
            <person name="Nagy L.G."/>
            <person name="Floudas D."/>
            <person name="Copeland A."/>
            <person name="Barry K.W."/>
            <person name="Cichocki N."/>
            <person name="Veneault-Fourrey C."/>
            <person name="LaButti K."/>
            <person name="Lindquist E.A."/>
            <person name="Lipzen A."/>
            <person name="Lundell T."/>
            <person name="Morin E."/>
            <person name="Murat C."/>
            <person name="Sun H."/>
            <person name="Tunlid A."/>
            <person name="Henrissat B."/>
            <person name="Grigoriev I.V."/>
            <person name="Hibbett D.S."/>
            <person name="Martin F."/>
            <person name="Nordberg H.P."/>
            <person name="Cantor M.N."/>
            <person name="Hua S.X."/>
        </authorList>
    </citation>
    <scope>NUCLEOTIDE SEQUENCE [LARGE SCALE GENOMIC DNA]</scope>
    <source>
        <strain evidence="2 3">441</strain>
    </source>
</reference>
<proteinExistence type="predicted"/>
<dbReference type="EMBL" id="KN833689">
    <property type="protein sequence ID" value="KIK29647.1"/>
    <property type="molecule type" value="Genomic_DNA"/>
</dbReference>
<sequence length="132" mass="14193">SQGAGNASLHLSASPCPSKLNADDHWTADTGATSHMTPHCHWLRNYTPKCVPICLADNTIVYSAGIGSVVFHPVIEGKGVRAVKFRCVLHVPDLKSNLLSVLYLTHHSGFVVNINSVHMAFSHPPGLSRSCL</sequence>
<feature type="domain" description="Retrovirus-related Pol polyprotein from transposon TNT 1-94-like beta-barrel" evidence="1">
    <location>
        <begin position="26"/>
        <end position="106"/>
    </location>
</feature>
<accession>A0A0D0A5H3</accession>
<dbReference type="InterPro" id="IPR054722">
    <property type="entry name" value="PolX-like_BBD"/>
</dbReference>
<dbReference type="Proteomes" id="UP000054018">
    <property type="component" value="Unassembled WGS sequence"/>
</dbReference>
<dbReference type="AlphaFoldDB" id="A0A0D0A5H3"/>
<feature type="non-terminal residue" evidence="2">
    <location>
        <position position="1"/>
    </location>
</feature>
<keyword evidence="3" id="KW-1185">Reference proteome</keyword>
<reference evidence="3" key="2">
    <citation type="submission" date="2015-01" db="EMBL/GenBank/DDBJ databases">
        <title>Evolutionary Origins and Diversification of the Mycorrhizal Mutualists.</title>
        <authorList>
            <consortium name="DOE Joint Genome Institute"/>
            <consortium name="Mycorrhizal Genomics Consortium"/>
            <person name="Kohler A."/>
            <person name="Kuo A."/>
            <person name="Nagy L.G."/>
            <person name="Floudas D."/>
            <person name="Copeland A."/>
            <person name="Barry K.W."/>
            <person name="Cichocki N."/>
            <person name="Veneault-Fourrey C."/>
            <person name="LaButti K."/>
            <person name="Lindquist E.A."/>
            <person name="Lipzen A."/>
            <person name="Lundell T."/>
            <person name="Morin E."/>
            <person name="Murat C."/>
            <person name="Riley R."/>
            <person name="Ohm R."/>
            <person name="Sun H."/>
            <person name="Tunlid A."/>
            <person name="Henrissat B."/>
            <person name="Grigoriev I.V."/>
            <person name="Hibbett D.S."/>
            <person name="Martin F."/>
        </authorList>
    </citation>
    <scope>NUCLEOTIDE SEQUENCE [LARGE SCALE GENOMIC DNA]</scope>
    <source>
        <strain evidence="3">441</strain>
    </source>
</reference>
<dbReference type="HOGENOM" id="CLU_146815_0_0_1"/>